<dbReference type="RefSeq" id="WP_380736392.1">
    <property type="nucleotide sequence ID" value="NZ_JBHTJP010000009.1"/>
</dbReference>
<evidence type="ECO:0000313" key="1">
    <source>
        <dbReference type="EMBL" id="MFD0975373.1"/>
    </source>
</evidence>
<proteinExistence type="predicted"/>
<evidence type="ECO:0008006" key="3">
    <source>
        <dbReference type="Google" id="ProtNLM"/>
    </source>
</evidence>
<sequence length="309" mass="36115">MTNKDINDFTLLLNTLNYISVKDINESSEKWIIEVLNKSLPLFTHLINSYSLDKIERITINRRIHGSNKRIKEIKFLKYPPADKVANYGRCNLPKQSILYASPLYMTAISEMQPRVGDLITKSIWTKKNSKELKLCPIFHIQPTDGSINPHSWRLEKEFNKLVKQNHPKEQQEIVISLSKFIAYHFSKYVDRQKPKNYLFSAFFSNKILNDFEGGTIDGIIYPSVRSKLSFENVALKPDVFDLNYQLSEVHESIITKDPSDGDKGYLMDGLNFSKEFDYETGEIMWDDSIKQPQERIDFFKKHFQLDLE</sequence>
<protein>
    <recommendedName>
        <fullName evidence="3">RES domain-containing protein</fullName>
    </recommendedName>
</protein>
<gene>
    <name evidence="1" type="ORF">ACFQ1G_01095</name>
</gene>
<reference evidence="2" key="1">
    <citation type="journal article" date="2019" name="Int. J. Syst. Evol. Microbiol.">
        <title>The Global Catalogue of Microorganisms (GCM) 10K type strain sequencing project: providing services to taxonomists for standard genome sequencing and annotation.</title>
        <authorList>
            <consortium name="The Broad Institute Genomics Platform"/>
            <consortium name="The Broad Institute Genome Sequencing Center for Infectious Disease"/>
            <person name="Wu L."/>
            <person name="Ma J."/>
        </authorList>
    </citation>
    <scope>NUCLEOTIDE SEQUENCE [LARGE SCALE GENOMIC DNA]</scope>
    <source>
        <strain evidence="2">CCUG 60898</strain>
    </source>
</reference>
<keyword evidence="2" id="KW-1185">Reference proteome</keyword>
<comment type="caution">
    <text evidence="1">The sequence shown here is derived from an EMBL/GenBank/DDBJ whole genome shotgun (WGS) entry which is preliminary data.</text>
</comment>
<organism evidence="1 2">
    <name type="scientific">Salinimicrobium gaetbulicola</name>
    <dbReference type="NCBI Taxonomy" id="999702"/>
    <lineage>
        <taxon>Bacteria</taxon>
        <taxon>Pseudomonadati</taxon>
        <taxon>Bacteroidota</taxon>
        <taxon>Flavobacteriia</taxon>
        <taxon>Flavobacteriales</taxon>
        <taxon>Flavobacteriaceae</taxon>
        <taxon>Salinimicrobium</taxon>
    </lineage>
</organism>
<dbReference type="EMBL" id="JBHTJP010000009">
    <property type="protein sequence ID" value="MFD0975373.1"/>
    <property type="molecule type" value="Genomic_DNA"/>
</dbReference>
<evidence type="ECO:0000313" key="2">
    <source>
        <dbReference type="Proteomes" id="UP001597100"/>
    </source>
</evidence>
<name>A0ABW3IC33_9FLAO</name>
<dbReference type="Proteomes" id="UP001597100">
    <property type="component" value="Unassembled WGS sequence"/>
</dbReference>
<accession>A0ABW3IC33</accession>